<reference evidence="2" key="1">
    <citation type="submission" date="2017-06" db="EMBL/GenBank/DDBJ databases">
        <title>FDA dAtabase for Regulatory Grade micrObial Sequences (FDA-ARGOS): Supporting development and validation of Infectious Disease Dx tests.</title>
        <authorList>
            <person name="Goldberg B."/>
            <person name="Campos J."/>
            <person name="Tallon L."/>
            <person name="Sadzewicz L."/>
            <person name="Sengamalay N."/>
            <person name="Ott S."/>
            <person name="Godinez A."/>
            <person name="Nagaraj S."/>
            <person name="Vavikolanu K."/>
            <person name="Nadendla S."/>
            <person name="George J."/>
            <person name="Geyer C."/>
            <person name="Sichtig H."/>
        </authorList>
    </citation>
    <scope>NUCLEOTIDE SEQUENCE [LARGE SCALE GENOMIC DNA]</scope>
    <source>
        <strain evidence="2">FDAARGOS_285</strain>
    </source>
</reference>
<dbReference type="Proteomes" id="UP000197058">
    <property type="component" value="Chromosome"/>
</dbReference>
<evidence type="ECO:0000313" key="2">
    <source>
        <dbReference type="Proteomes" id="UP000197058"/>
    </source>
</evidence>
<dbReference type="RefSeq" id="WP_048539879.1">
    <property type="nucleotide sequence ID" value="NZ_CAJVGN010000001.1"/>
</dbReference>
<evidence type="ECO:0000313" key="1">
    <source>
        <dbReference type="EMBL" id="ASE34795.1"/>
    </source>
</evidence>
<gene>
    <name evidence="1" type="ORF">CEP64_09385</name>
</gene>
<dbReference type="KEGG" id="sscu:CEP64_09385"/>
<dbReference type="EMBL" id="CP022046">
    <property type="protein sequence ID" value="ASE34795.1"/>
    <property type="molecule type" value="Genomic_DNA"/>
</dbReference>
<dbReference type="AlphaFoldDB" id="A0AAI8GU76"/>
<proteinExistence type="predicted"/>
<name>A0AAI8GU76_MAMSC</name>
<organism evidence="1 2">
    <name type="scientific">Mammaliicoccus sciuri</name>
    <name type="common">Staphylococcus sciuri</name>
    <dbReference type="NCBI Taxonomy" id="1296"/>
    <lineage>
        <taxon>Bacteria</taxon>
        <taxon>Bacillati</taxon>
        <taxon>Bacillota</taxon>
        <taxon>Bacilli</taxon>
        <taxon>Bacillales</taxon>
        <taxon>Staphylococcaceae</taxon>
        <taxon>Mammaliicoccus</taxon>
    </lineage>
</organism>
<dbReference type="GeneID" id="48593577"/>
<protein>
    <submittedName>
        <fullName evidence="1">Uncharacterized protein</fullName>
    </submittedName>
</protein>
<accession>A0AAI8GU76</accession>
<sequence length="64" mass="7668">MKELNINWEADFIEYQTLLYSGVHPEWFYACIRNDVLVPAYTGQGKQYFWTKDILQAHKIIPIF</sequence>